<dbReference type="InterPro" id="IPR011009">
    <property type="entry name" value="Kinase-like_dom_sf"/>
</dbReference>
<dbReference type="Pfam" id="PF17667">
    <property type="entry name" value="Pkinase_fungal"/>
    <property type="match status" value="1"/>
</dbReference>
<dbReference type="PANTHER" id="PTHR38248">
    <property type="entry name" value="FUNK1 6"/>
    <property type="match status" value="1"/>
</dbReference>
<dbReference type="EMBL" id="KE504253">
    <property type="protein sequence ID" value="EPS93863.1"/>
    <property type="molecule type" value="Genomic_DNA"/>
</dbReference>
<dbReference type="InterPro" id="IPR000719">
    <property type="entry name" value="Prot_kinase_dom"/>
</dbReference>
<feature type="non-terminal residue" evidence="2">
    <location>
        <position position="1"/>
    </location>
</feature>
<dbReference type="AlphaFoldDB" id="S8DRP8"/>
<proteinExistence type="predicted"/>
<dbReference type="HOGENOM" id="CLU_010865_0_0_1"/>
<reference evidence="2 3" key="1">
    <citation type="journal article" date="2012" name="Science">
        <title>The Paleozoic origin of enzymatic lignin decomposition reconstructed from 31 fungal genomes.</title>
        <authorList>
            <person name="Floudas D."/>
            <person name="Binder M."/>
            <person name="Riley R."/>
            <person name="Barry K."/>
            <person name="Blanchette R.A."/>
            <person name="Henrissat B."/>
            <person name="Martinez A.T."/>
            <person name="Otillar R."/>
            <person name="Spatafora J.W."/>
            <person name="Yadav J.S."/>
            <person name="Aerts A."/>
            <person name="Benoit I."/>
            <person name="Boyd A."/>
            <person name="Carlson A."/>
            <person name="Copeland A."/>
            <person name="Coutinho P.M."/>
            <person name="de Vries R.P."/>
            <person name="Ferreira P."/>
            <person name="Findley K."/>
            <person name="Foster B."/>
            <person name="Gaskell J."/>
            <person name="Glotzer D."/>
            <person name="Gorecki P."/>
            <person name="Heitman J."/>
            <person name="Hesse C."/>
            <person name="Hori C."/>
            <person name="Igarashi K."/>
            <person name="Jurgens J.A."/>
            <person name="Kallen N."/>
            <person name="Kersten P."/>
            <person name="Kohler A."/>
            <person name="Kuees U."/>
            <person name="Kumar T.K.A."/>
            <person name="Kuo A."/>
            <person name="LaButti K."/>
            <person name="Larrondo L.F."/>
            <person name="Lindquist E."/>
            <person name="Ling A."/>
            <person name="Lombard V."/>
            <person name="Lucas S."/>
            <person name="Lundell T."/>
            <person name="Martin R."/>
            <person name="McLaughlin D.J."/>
            <person name="Morgenstern I."/>
            <person name="Morin E."/>
            <person name="Murat C."/>
            <person name="Nagy L.G."/>
            <person name="Nolan M."/>
            <person name="Ohm R.A."/>
            <person name="Patyshakuliyeva A."/>
            <person name="Rokas A."/>
            <person name="Ruiz-Duenas F.J."/>
            <person name="Sabat G."/>
            <person name="Salamov A."/>
            <person name="Samejima M."/>
            <person name="Schmutz J."/>
            <person name="Slot J.C."/>
            <person name="St John F."/>
            <person name="Stenlid J."/>
            <person name="Sun H."/>
            <person name="Sun S."/>
            <person name="Syed K."/>
            <person name="Tsang A."/>
            <person name="Wiebenga A."/>
            <person name="Young D."/>
            <person name="Pisabarro A."/>
            <person name="Eastwood D.C."/>
            <person name="Martin F."/>
            <person name="Cullen D."/>
            <person name="Grigoriev I.V."/>
            <person name="Hibbett D.S."/>
        </authorList>
    </citation>
    <scope>NUCLEOTIDE SEQUENCE</scope>
    <source>
        <strain evidence="3">FP-58527</strain>
    </source>
</reference>
<name>S8DRP8_FOMSC</name>
<protein>
    <recommendedName>
        <fullName evidence="1">Protein kinase domain-containing protein</fullName>
    </recommendedName>
</protein>
<dbReference type="GO" id="GO:0004672">
    <property type="term" value="F:protein kinase activity"/>
    <property type="evidence" value="ECO:0007669"/>
    <property type="project" value="InterPro"/>
</dbReference>
<evidence type="ECO:0000313" key="3">
    <source>
        <dbReference type="Proteomes" id="UP000015241"/>
    </source>
</evidence>
<dbReference type="STRING" id="743788.S8DRP8"/>
<evidence type="ECO:0000259" key="1">
    <source>
        <dbReference type="PROSITE" id="PS50011"/>
    </source>
</evidence>
<keyword evidence="3" id="KW-1185">Reference proteome</keyword>
<dbReference type="InterPro" id="IPR040976">
    <property type="entry name" value="Pkinase_fungal"/>
</dbReference>
<sequence length="643" mass="73865">IEDYLADMVPSDAPPTCCPPVGELLKAIPLRGRELEMYDPLVVALGQLAMSFPPDKRPSFHNYGHQPMKFPFEIHEREQHPTMPDIIATLPSLPVIEPLHRWRHVALVFELKPLDTDDPMIKNTYTHWGTLIQLAKGARNIMLSQGRLYAFLVGIYGSVARIFRFDRAGAICSAPFKYKETPSILHQFLWRLFHPRQKNCSIVGQDPTIQMGTSEDRQLAFGLASGLGAEWERTAETRKAVRRITMTDKQGNKVTYLAFRLLFVNPGLFSRATLVWEAFRLDAKGQSSLDERYVIKEGWRQCCRIPETEFYEVLRRDGVTHGVASYTHGEDLGRHDNKIRQEEVKARAAGQPLVGVDRKLGHLTISGYHNDAAKRHFNERSQMRISLHTVGTPLIDFQSTRELIVVFRDAIEGHRQAYELGGVIHRDISEGNVMMARHNAVFRGFIQDFDYSFSWRRFLRKRGMEVCLAAWEKYCRERGHEPRAKNKPDESKERTGTVLFMAIEILRSEVTHEARHDLESFYWLLTSLRARLLIFILLRHTNHDHPAGKGAFGELFSVVSWRQFSNSKYSWITHTYAPLTVPGNAPLNNLLEDLRDALEFNFPRRRAPVQRITHAQILALFDKALAAENWPENDTAIEWVPPA</sequence>
<dbReference type="eggNOG" id="ENOG502SXF9">
    <property type="taxonomic scope" value="Eukaryota"/>
</dbReference>
<dbReference type="PANTHER" id="PTHR38248:SF2">
    <property type="entry name" value="FUNK1 11"/>
    <property type="match status" value="1"/>
</dbReference>
<evidence type="ECO:0000313" key="2">
    <source>
        <dbReference type="EMBL" id="EPS93863.1"/>
    </source>
</evidence>
<dbReference type="PROSITE" id="PS50011">
    <property type="entry name" value="PROTEIN_KINASE_DOM"/>
    <property type="match status" value="1"/>
</dbReference>
<dbReference type="OrthoDB" id="3270165at2759"/>
<feature type="domain" description="Protein kinase" evidence="1">
    <location>
        <begin position="258"/>
        <end position="625"/>
    </location>
</feature>
<feature type="non-terminal residue" evidence="2">
    <location>
        <position position="643"/>
    </location>
</feature>
<organism evidence="2 3">
    <name type="scientific">Fomitopsis schrenkii</name>
    <name type="common">Brown rot fungus</name>
    <dbReference type="NCBI Taxonomy" id="2126942"/>
    <lineage>
        <taxon>Eukaryota</taxon>
        <taxon>Fungi</taxon>
        <taxon>Dikarya</taxon>
        <taxon>Basidiomycota</taxon>
        <taxon>Agaricomycotina</taxon>
        <taxon>Agaricomycetes</taxon>
        <taxon>Polyporales</taxon>
        <taxon>Fomitopsis</taxon>
    </lineage>
</organism>
<dbReference type="InParanoid" id="S8DRP8"/>
<dbReference type="GO" id="GO:0005524">
    <property type="term" value="F:ATP binding"/>
    <property type="evidence" value="ECO:0007669"/>
    <property type="project" value="InterPro"/>
</dbReference>
<dbReference type="SUPFAM" id="SSF56112">
    <property type="entry name" value="Protein kinase-like (PK-like)"/>
    <property type="match status" value="1"/>
</dbReference>
<dbReference type="Proteomes" id="UP000015241">
    <property type="component" value="Unassembled WGS sequence"/>
</dbReference>
<dbReference type="Gene3D" id="1.10.510.10">
    <property type="entry name" value="Transferase(Phosphotransferase) domain 1"/>
    <property type="match status" value="1"/>
</dbReference>
<accession>S8DRP8</accession>
<gene>
    <name evidence="2" type="ORF">FOMPIDRAFT_1108295</name>
</gene>